<protein>
    <submittedName>
        <fullName evidence="1">Uncharacterized protein</fullName>
    </submittedName>
</protein>
<dbReference type="AlphaFoldDB" id="A0A8J3KQA5"/>
<proteinExistence type="predicted"/>
<evidence type="ECO:0000313" key="1">
    <source>
        <dbReference type="EMBL" id="GIG06638.1"/>
    </source>
</evidence>
<organism evidence="1 2">
    <name type="scientific">Catellatospora coxensis</name>
    <dbReference type="NCBI Taxonomy" id="310354"/>
    <lineage>
        <taxon>Bacteria</taxon>
        <taxon>Bacillati</taxon>
        <taxon>Actinomycetota</taxon>
        <taxon>Actinomycetes</taxon>
        <taxon>Micromonosporales</taxon>
        <taxon>Micromonosporaceae</taxon>
        <taxon>Catellatospora</taxon>
    </lineage>
</organism>
<comment type="caution">
    <text evidence="1">The sequence shown here is derived from an EMBL/GenBank/DDBJ whole genome shotgun (WGS) entry which is preliminary data.</text>
</comment>
<accession>A0A8J3KQA5</accession>
<gene>
    <name evidence="1" type="ORF">Cco03nite_33380</name>
</gene>
<name>A0A8J3KQA5_9ACTN</name>
<dbReference type="Proteomes" id="UP000630887">
    <property type="component" value="Unassembled WGS sequence"/>
</dbReference>
<dbReference type="EMBL" id="BONI01000025">
    <property type="protein sequence ID" value="GIG06638.1"/>
    <property type="molecule type" value="Genomic_DNA"/>
</dbReference>
<reference evidence="1 2" key="1">
    <citation type="submission" date="2021-01" db="EMBL/GenBank/DDBJ databases">
        <title>Whole genome shotgun sequence of Catellatospora coxensis NBRC 107359.</title>
        <authorList>
            <person name="Komaki H."/>
            <person name="Tamura T."/>
        </authorList>
    </citation>
    <scope>NUCLEOTIDE SEQUENCE [LARGE SCALE GENOMIC DNA]</scope>
    <source>
        <strain evidence="1 2">NBRC 107359</strain>
    </source>
</reference>
<keyword evidence="2" id="KW-1185">Reference proteome</keyword>
<evidence type="ECO:0000313" key="2">
    <source>
        <dbReference type="Proteomes" id="UP000630887"/>
    </source>
</evidence>
<sequence length="59" mass="6445">MPASARRRRECEPCPAADRRVRIFDAVTGRQEAVFPGPAGNLFADDTRLYAAAPEGLEV</sequence>